<dbReference type="HOGENOM" id="CLU_1675762_0_0_5"/>
<dbReference type="EMBL" id="AP007255">
    <property type="protein sequence ID" value="BAE49278.1"/>
    <property type="molecule type" value="Genomic_DNA"/>
</dbReference>
<dbReference type="InterPro" id="IPR027417">
    <property type="entry name" value="P-loop_NTPase"/>
</dbReference>
<gene>
    <name evidence="2" type="ordered locus">amb0474</name>
</gene>
<dbReference type="STRING" id="342108.amb0474"/>
<evidence type="ECO:0000259" key="1">
    <source>
        <dbReference type="Pfam" id="PF09343"/>
    </source>
</evidence>
<proteinExistence type="predicted"/>
<dbReference type="Proteomes" id="UP000007058">
    <property type="component" value="Chromosome"/>
</dbReference>
<dbReference type="AlphaFoldDB" id="Q2WA47"/>
<dbReference type="Pfam" id="PF09343">
    <property type="entry name" value="DUF2460"/>
    <property type="match status" value="1"/>
</dbReference>
<dbReference type="InterPro" id="IPR011740">
    <property type="entry name" value="DUF2460"/>
</dbReference>
<accession>Q2WA47</accession>
<dbReference type="Gene3D" id="3.40.50.300">
    <property type="entry name" value="P-loop containing nucleotide triphosphate hydrolases"/>
    <property type="match status" value="1"/>
</dbReference>
<dbReference type="Pfam" id="PF03237">
    <property type="entry name" value="Terminase_6N"/>
    <property type="match status" value="1"/>
</dbReference>
<name>Q2WA47_PARM1</name>
<organism evidence="2 3">
    <name type="scientific">Paramagnetospirillum magneticum (strain ATCC 700264 / AMB-1)</name>
    <name type="common">Magnetospirillum magneticum</name>
    <dbReference type="NCBI Taxonomy" id="342108"/>
    <lineage>
        <taxon>Bacteria</taxon>
        <taxon>Pseudomonadati</taxon>
        <taxon>Pseudomonadota</taxon>
        <taxon>Alphaproteobacteria</taxon>
        <taxon>Rhodospirillales</taxon>
        <taxon>Magnetospirillaceae</taxon>
        <taxon>Paramagnetospirillum</taxon>
    </lineage>
</organism>
<protein>
    <recommendedName>
        <fullName evidence="1">DUF2460 domain-containing protein</fullName>
    </recommendedName>
</protein>
<keyword evidence="3" id="KW-1185">Reference proteome</keyword>
<dbReference type="KEGG" id="mag:amb0474"/>
<reference evidence="2 3" key="1">
    <citation type="journal article" date="2005" name="DNA Res.">
        <title>Complete genome sequence of the facultative anaerobic magnetotactic bacterium Magnetospirillum sp. strain AMB-1.</title>
        <authorList>
            <person name="Matsunaga T."/>
            <person name="Okamura Y."/>
            <person name="Fukuda Y."/>
            <person name="Wahyudi A.T."/>
            <person name="Murase Y."/>
            <person name="Takeyama H."/>
        </authorList>
    </citation>
    <scope>NUCLEOTIDE SEQUENCE [LARGE SCALE GENOMIC DNA]</scope>
    <source>
        <strain evidence="3">ATCC 700264 / AMB-1</strain>
    </source>
</reference>
<sequence length="157" mass="17993">MAAVPLHLYQRDWFLDRSRFKIGMFARQTGKTFTTTLEIVDDCFEAWAQGQRARWVILSRGERQAKEAMDAGIKLHAQAYQMGIESEVTYDWRPEDNPDVSYTPGKLTFAAAPAAGAAIEADFSYYFPCFFEEDTLDFAKFMHACYRADKVAFLSEK</sequence>
<evidence type="ECO:0000313" key="3">
    <source>
        <dbReference type="Proteomes" id="UP000007058"/>
    </source>
</evidence>
<feature type="domain" description="DUF2460" evidence="1">
    <location>
        <begin position="98"/>
        <end position="154"/>
    </location>
</feature>
<evidence type="ECO:0000313" key="2">
    <source>
        <dbReference type="EMBL" id="BAE49278.1"/>
    </source>
</evidence>